<sequence>MGSVNSIREELLAYMNRNQMIHSHFAELSGINSGTLSRILKGNHPISMAQLVAITAGMKLPEDYFFEDYIEECFSFVVSMRRIRPFIFRCAELDRLDCMEQIVNMLLEDLSYAAVLFEFAEILYLNNRRPAARILYQGVSEAEKYQHSERLAFCQYRLFRIEVEEQEDLEEKLRAATQFELYVNRLDAADQLDAMKQLMHIYGLVHKWKRVDELAKEMHRIASVQYELEGRRSDTIEEGLKCPERPFYYYILYAYLARATASEECGDYKRALSFVKLYANGERWVRENDEQSRQIIAQFSKWAVANTYLYRLMSGELDVIDEYANYIALQENEIFIAVRYIVQAANVFKLNVDSILERFAPYIPYETSKTEFGEYKQTILKESYAQFLIDLAIYHFNQRKSNENALNTVLKSLEISITINSSKNMIACMALFEEYRDFADQELLERFKKLSSEVYQLHAKKDLILLDAL</sequence>
<dbReference type="RefSeq" id="WP_209990794.1">
    <property type="nucleotide sequence ID" value="NZ_JBHUKY010000078.1"/>
</dbReference>
<protein>
    <submittedName>
        <fullName evidence="2">Transcriptional regulator</fullName>
    </submittedName>
</protein>
<dbReference type="CDD" id="cd00093">
    <property type="entry name" value="HTH_XRE"/>
    <property type="match status" value="1"/>
</dbReference>
<proteinExistence type="predicted"/>
<dbReference type="Gene3D" id="1.10.260.40">
    <property type="entry name" value="lambda repressor-like DNA-binding domains"/>
    <property type="match status" value="1"/>
</dbReference>
<name>A0ABW5FGB4_9BACL</name>
<comment type="caution">
    <text evidence="2">The sequence shown here is derived from an EMBL/GenBank/DDBJ whole genome shotgun (WGS) entry which is preliminary data.</text>
</comment>
<evidence type="ECO:0000313" key="2">
    <source>
        <dbReference type="EMBL" id="MFD2414045.1"/>
    </source>
</evidence>
<feature type="domain" description="HTH cro/C1-type" evidence="1">
    <location>
        <begin position="25"/>
        <end position="65"/>
    </location>
</feature>
<gene>
    <name evidence="2" type="ORF">ACFSX3_29665</name>
</gene>
<evidence type="ECO:0000259" key="1">
    <source>
        <dbReference type="PROSITE" id="PS50943"/>
    </source>
</evidence>
<accession>A0ABW5FGB4</accession>
<dbReference type="Proteomes" id="UP001597448">
    <property type="component" value="Unassembled WGS sequence"/>
</dbReference>
<evidence type="ECO:0000313" key="3">
    <source>
        <dbReference type="Proteomes" id="UP001597448"/>
    </source>
</evidence>
<dbReference type="EMBL" id="JBHUKY010000078">
    <property type="protein sequence ID" value="MFD2414045.1"/>
    <property type="molecule type" value="Genomic_DNA"/>
</dbReference>
<dbReference type="PROSITE" id="PS50943">
    <property type="entry name" value="HTH_CROC1"/>
    <property type="match status" value="1"/>
</dbReference>
<dbReference type="SUPFAM" id="SSF47413">
    <property type="entry name" value="lambda repressor-like DNA-binding domains"/>
    <property type="match status" value="1"/>
</dbReference>
<keyword evidence="3" id="KW-1185">Reference proteome</keyword>
<dbReference type="InterPro" id="IPR001387">
    <property type="entry name" value="Cro/C1-type_HTH"/>
</dbReference>
<dbReference type="InterPro" id="IPR010982">
    <property type="entry name" value="Lambda_DNA-bd_dom_sf"/>
</dbReference>
<organism evidence="2 3">
    <name type="scientific">Paenibacillus rhizoplanae</name>
    <dbReference type="NCBI Taxonomy" id="1917181"/>
    <lineage>
        <taxon>Bacteria</taxon>
        <taxon>Bacillati</taxon>
        <taxon>Bacillota</taxon>
        <taxon>Bacilli</taxon>
        <taxon>Bacillales</taxon>
        <taxon>Paenibacillaceae</taxon>
        <taxon>Paenibacillus</taxon>
    </lineage>
</organism>
<reference evidence="3" key="1">
    <citation type="journal article" date="2019" name="Int. J. Syst. Evol. Microbiol.">
        <title>The Global Catalogue of Microorganisms (GCM) 10K type strain sequencing project: providing services to taxonomists for standard genome sequencing and annotation.</title>
        <authorList>
            <consortium name="The Broad Institute Genomics Platform"/>
            <consortium name="The Broad Institute Genome Sequencing Center for Infectious Disease"/>
            <person name="Wu L."/>
            <person name="Ma J."/>
        </authorList>
    </citation>
    <scope>NUCLEOTIDE SEQUENCE [LARGE SCALE GENOMIC DNA]</scope>
    <source>
        <strain evidence="3">CCM 8725</strain>
    </source>
</reference>